<dbReference type="InterPro" id="IPR050287">
    <property type="entry name" value="MTA/SAH_deaminase"/>
</dbReference>
<accession>A0ABR7DID3</accession>
<dbReference type="PANTHER" id="PTHR43794">
    <property type="entry name" value="AMINOHYDROLASE SSNA-RELATED"/>
    <property type="match status" value="1"/>
</dbReference>
<dbReference type="NCBIfam" id="NF006055">
    <property type="entry name" value="PRK08203.1"/>
    <property type="match status" value="1"/>
</dbReference>
<evidence type="ECO:0000313" key="3">
    <source>
        <dbReference type="EMBL" id="MBC5630717.1"/>
    </source>
</evidence>
<dbReference type="GO" id="GO:0102127">
    <property type="term" value="F:8-oxoguanine deaminase activity"/>
    <property type="evidence" value="ECO:0007669"/>
    <property type="project" value="UniProtKB-EC"/>
</dbReference>
<dbReference type="InterPro" id="IPR011059">
    <property type="entry name" value="Metal-dep_hydrolase_composite"/>
</dbReference>
<dbReference type="InterPro" id="IPR032466">
    <property type="entry name" value="Metal_Hydrolase"/>
</dbReference>
<dbReference type="PANTHER" id="PTHR43794:SF11">
    <property type="entry name" value="AMIDOHYDROLASE-RELATED DOMAIN-CONTAINING PROTEIN"/>
    <property type="match status" value="1"/>
</dbReference>
<sequence>MANTILIKNIDSLITCDENENVFENINIFIENGVIKSIDNNIYDADEVIDGRHLYVYPGLINTHHHLYQTFTRNLPQVQKMELFPWLCTLYEIWKGIDSEVIYYSSLVGMGEFLKGGCTTCFDHHYVFPQSAEDTLIDTQFDAASLLGIRMHASRGSMSLSKKDGGLPPDSVVQSIDKILYDSERVVKKYNDNSEYSMRRVALAPCSPFSVTAELMKESAKLARKLGVRLHTHLAETKDEERFTLEKVNMRPLKYMESLGWIGEDVWFAHGIHFNDEELNLLSKTRTGIAHCPISNMKLSSGIARIPDMIKLDIPVGLAVDGSASNDGSNLLEELRVCYLLHRLQASNNAPTAYDILKLATKGGAKVLGRDDIGEISIGKAADLFMINKNRIELVGTGYDPKSILGTVGFKNSVDYTIANGKIVVKDGKLVSLDEENLSYDANKYIEKLINKI</sequence>
<dbReference type="Gene3D" id="2.30.40.10">
    <property type="entry name" value="Urease, subunit C, domain 1"/>
    <property type="match status" value="1"/>
</dbReference>
<dbReference type="SUPFAM" id="SSF51338">
    <property type="entry name" value="Composite domain of metallo-dependent hydrolases"/>
    <property type="match status" value="1"/>
</dbReference>
<organism evidence="3 4">
    <name type="scientific">Clostridium hominis</name>
    <dbReference type="NCBI Taxonomy" id="2763036"/>
    <lineage>
        <taxon>Bacteria</taxon>
        <taxon>Bacillati</taxon>
        <taxon>Bacillota</taxon>
        <taxon>Clostridia</taxon>
        <taxon>Eubacteriales</taxon>
        <taxon>Clostridiaceae</taxon>
        <taxon>Clostridium</taxon>
    </lineage>
</organism>
<evidence type="ECO:0000256" key="1">
    <source>
        <dbReference type="ARBA" id="ARBA00022801"/>
    </source>
</evidence>
<dbReference type="Pfam" id="PF01979">
    <property type="entry name" value="Amidohydro_1"/>
    <property type="match status" value="1"/>
</dbReference>
<dbReference type="EC" id="3.5.4.32" evidence="3"/>
<keyword evidence="4" id="KW-1185">Reference proteome</keyword>
<name>A0ABR7DID3_9CLOT</name>
<dbReference type="Proteomes" id="UP000596929">
    <property type="component" value="Unassembled WGS sequence"/>
</dbReference>
<keyword evidence="1 3" id="KW-0378">Hydrolase</keyword>
<protein>
    <submittedName>
        <fullName evidence="3">8-oxoguanine deaminase</fullName>
        <ecNumber evidence="3">3.5.4.32</ecNumber>
    </submittedName>
</protein>
<reference evidence="3 4" key="1">
    <citation type="submission" date="2020-08" db="EMBL/GenBank/DDBJ databases">
        <title>Genome public.</title>
        <authorList>
            <person name="Liu C."/>
            <person name="Sun Q."/>
        </authorList>
    </citation>
    <scope>NUCLEOTIDE SEQUENCE [LARGE SCALE GENOMIC DNA]</scope>
    <source>
        <strain evidence="3 4">NSJ-6</strain>
    </source>
</reference>
<gene>
    <name evidence="3" type="ORF">H8S20_17835</name>
</gene>
<comment type="caution">
    <text evidence="3">The sequence shown here is derived from an EMBL/GenBank/DDBJ whole genome shotgun (WGS) entry which is preliminary data.</text>
</comment>
<proteinExistence type="predicted"/>
<dbReference type="SUPFAM" id="SSF51556">
    <property type="entry name" value="Metallo-dependent hydrolases"/>
    <property type="match status" value="1"/>
</dbReference>
<dbReference type="CDD" id="cd01298">
    <property type="entry name" value="ATZ_TRZ_like"/>
    <property type="match status" value="1"/>
</dbReference>
<dbReference type="EMBL" id="JACOOO010000042">
    <property type="protein sequence ID" value="MBC5630717.1"/>
    <property type="molecule type" value="Genomic_DNA"/>
</dbReference>
<dbReference type="InterPro" id="IPR006680">
    <property type="entry name" value="Amidohydro-rel"/>
</dbReference>
<evidence type="ECO:0000313" key="4">
    <source>
        <dbReference type="Proteomes" id="UP000596929"/>
    </source>
</evidence>
<dbReference type="RefSeq" id="WP_186860961.1">
    <property type="nucleotide sequence ID" value="NZ_JACOOO010000042.1"/>
</dbReference>
<dbReference type="Gene3D" id="3.20.20.140">
    <property type="entry name" value="Metal-dependent hydrolases"/>
    <property type="match status" value="1"/>
</dbReference>
<feature type="domain" description="Amidohydrolase-related" evidence="2">
    <location>
        <begin position="55"/>
        <end position="424"/>
    </location>
</feature>
<evidence type="ECO:0000259" key="2">
    <source>
        <dbReference type="Pfam" id="PF01979"/>
    </source>
</evidence>